<reference evidence="1" key="1">
    <citation type="submission" date="2020-11" db="EMBL/GenBank/DDBJ databases">
        <title>Bacterial whole genome sequence for Caenimonas sp. DR4.4.</title>
        <authorList>
            <person name="Le V."/>
            <person name="Ko S.-R."/>
            <person name="Ahn C.-Y."/>
            <person name="Oh H.-M."/>
        </authorList>
    </citation>
    <scope>NUCLEOTIDE SEQUENCE</scope>
    <source>
        <strain evidence="1">DR4.4</strain>
    </source>
</reference>
<name>A0A931MJ25_9BURK</name>
<evidence type="ECO:0000313" key="2">
    <source>
        <dbReference type="Proteomes" id="UP000651050"/>
    </source>
</evidence>
<dbReference type="Proteomes" id="UP000651050">
    <property type="component" value="Unassembled WGS sequence"/>
</dbReference>
<keyword evidence="2" id="KW-1185">Reference proteome</keyword>
<accession>A0A931MJ25</accession>
<comment type="caution">
    <text evidence="1">The sequence shown here is derived from an EMBL/GenBank/DDBJ whole genome shotgun (WGS) entry which is preliminary data.</text>
</comment>
<dbReference type="RefSeq" id="WP_196987641.1">
    <property type="nucleotide sequence ID" value="NZ_JADWYS010000001.1"/>
</dbReference>
<evidence type="ECO:0000313" key="1">
    <source>
        <dbReference type="EMBL" id="MBG9389870.1"/>
    </source>
</evidence>
<organism evidence="1 2">
    <name type="scientific">Caenimonas aquaedulcis</name>
    <dbReference type="NCBI Taxonomy" id="2793270"/>
    <lineage>
        <taxon>Bacteria</taxon>
        <taxon>Pseudomonadati</taxon>
        <taxon>Pseudomonadota</taxon>
        <taxon>Betaproteobacteria</taxon>
        <taxon>Burkholderiales</taxon>
        <taxon>Comamonadaceae</taxon>
        <taxon>Caenimonas</taxon>
    </lineage>
</organism>
<dbReference type="AlphaFoldDB" id="A0A931MJ25"/>
<protein>
    <submittedName>
        <fullName evidence="1">Uncharacterized protein</fullName>
    </submittedName>
</protein>
<gene>
    <name evidence="1" type="ORF">I5803_17700</name>
</gene>
<sequence length="122" mass="12868">MPFKCNEPYYAQQDGSTIVQATGIALGNPQAAYDAAGAAALAKAIAAGRAWFNAKNCAHAQPDKRCPHGCTEKQGGYSHTAEAFAFNMKTVIALPFGLKLYVAEASANWGGVVICRCERVDA</sequence>
<dbReference type="EMBL" id="JADWYS010000001">
    <property type="protein sequence ID" value="MBG9389870.1"/>
    <property type="molecule type" value="Genomic_DNA"/>
</dbReference>
<proteinExistence type="predicted"/>